<evidence type="ECO:0000313" key="3">
    <source>
        <dbReference type="EMBL" id="KDN44274.1"/>
    </source>
</evidence>
<feature type="compositionally biased region" description="Polar residues" evidence="1">
    <location>
        <begin position="40"/>
        <end position="54"/>
    </location>
</feature>
<organism evidence="3 4">
    <name type="scientific">Tilletiaria anomala (strain ATCC 24038 / CBS 436.72 / UBC 951)</name>
    <dbReference type="NCBI Taxonomy" id="1037660"/>
    <lineage>
        <taxon>Eukaryota</taxon>
        <taxon>Fungi</taxon>
        <taxon>Dikarya</taxon>
        <taxon>Basidiomycota</taxon>
        <taxon>Ustilaginomycotina</taxon>
        <taxon>Exobasidiomycetes</taxon>
        <taxon>Georgefischeriales</taxon>
        <taxon>Tilletiariaceae</taxon>
        <taxon>Tilletiaria</taxon>
    </lineage>
</organism>
<dbReference type="GO" id="GO:0097367">
    <property type="term" value="F:carbohydrate derivative binding"/>
    <property type="evidence" value="ECO:0007669"/>
    <property type="project" value="InterPro"/>
</dbReference>
<name>A0A066VZN9_TILAU</name>
<dbReference type="RefSeq" id="XP_013242725.1">
    <property type="nucleotide sequence ID" value="XM_013387271.1"/>
</dbReference>
<dbReference type="PROSITE" id="PS51464">
    <property type="entry name" value="SIS"/>
    <property type="match status" value="1"/>
</dbReference>
<protein>
    <submittedName>
        <fullName evidence="3">SIS domain-containing protein</fullName>
    </submittedName>
</protein>
<evidence type="ECO:0000256" key="1">
    <source>
        <dbReference type="SAM" id="MobiDB-lite"/>
    </source>
</evidence>
<dbReference type="HOGENOM" id="CLU_040681_5_0_1"/>
<proteinExistence type="predicted"/>
<reference evidence="3 4" key="1">
    <citation type="submission" date="2014-05" db="EMBL/GenBank/DDBJ databases">
        <title>Draft genome sequence of a rare smut relative, Tilletiaria anomala UBC 951.</title>
        <authorList>
            <consortium name="DOE Joint Genome Institute"/>
            <person name="Toome M."/>
            <person name="Kuo A."/>
            <person name="Henrissat B."/>
            <person name="Lipzen A."/>
            <person name="Tritt A."/>
            <person name="Yoshinaga Y."/>
            <person name="Zane M."/>
            <person name="Barry K."/>
            <person name="Grigoriev I.V."/>
            <person name="Spatafora J.W."/>
            <person name="Aimea M.C."/>
        </authorList>
    </citation>
    <scope>NUCLEOTIDE SEQUENCE [LARGE SCALE GENOMIC DNA]</scope>
    <source>
        <strain evidence="3 4">UBC 951</strain>
    </source>
</reference>
<evidence type="ECO:0000259" key="2">
    <source>
        <dbReference type="PROSITE" id="PS51464"/>
    </source>
</evidence>
<keyword evidence="4" id="KW-1185">Reference proteome</keyword>
<dbReference type="InterPro" id="IPR001347">
    <property type="entry name" value="SIS_dom"/>
</dbReference>
<dbReference type="EMBL" id="JMSN01000053">
    <property type="protein sequence ID" value="KDN44274.1"/>
    <property type="molecule type" value="Genomic_DNA"/>
</dbReference>
<dbReference type="AlphaFoldDB" id="A0A066VZN9"/>
<dbReference type="Gene3D" id="3.40.50.10490">
    <property type="entry name" value="Glucose-6-phosphate isomerase like protein, domain 1"/>
    <property type="match status" value="1"/>
</dbReference>
<dbReference type="InParanoid" id="A0A066VZN9"/>
<accession>A0A066VZN9</accession>
<gene>
    <name evidence="3" type="ORF">K437DRAFT_225050</name>
</gene>
<comment type="caution">
    <text evidence="3">The sequence shown here is derived from an EMBL/GenBank/DDBJ whole genome shotgun (WGS) entry which is preliminary data.</text>
</comment>
<dbReference type="GeneID" id="25262501"/>
<dbReference type="PANTHER" id="PTHR38418">
    <property type="entry name" value="SUGAR ISOMERASE, KPSF/GUTQ (AFU_ORTHOLOGUE AFUA_6G08860)"/>
    <property type="match status" value="1"/>
</dbReference>
<dbReference type="GO" id="GO:1901135">
    <property type="term" value="P:carbohydrate derivative metabolic process"/>
    <property type="evidence" value="ECO:0007669"/>
    <property type="project" value="InterPro"/>
</dbReference>
<dbReference type="Pfam" id="PF01380">
    <property type="entry name" value="SIS"/>
    <property type="match status" value="1"/>
</dbReference>
<dbReference type="InterPro" id="IPR046348">
    <property type="entry name" value="SIS_dom_sf"/>
</dbReference>
<feature type="domain" description="SIS" evidence="2">
    <location>
        <begin position="105"/>
        <end position="274"/>
    </location>
</feature>
<dbReference type="Proteomes" id="UP000027361">
    <property type="component" value="Unassembled WGS sequence"/>
</dbReference>
<dbReference type="STRING" id="1037660.A0A066VZN9"/>
<dbReference type="PANTHER" id="PTHR38418:SF2">
    <property type="entry name" value="SUGAR ISOMERASE, KPSF_GUTQ (AFU_ORTHOLOGUE AFUA_6G08860)"/>
    <property type="match status" value="1"/>
</dbReference>
<sequence length="304" mass="31276">MSKSSSSAASSGFARLALLDDRDSLYGGASSSCVASTSSLETTPQDSPLHSPSCASPDALHPRSATLSFAAEVLAAEARALQAATMRLKTDPDTAAGFDAAINVAIQTISDEGKLIWCGVGKSGLIARKLCASALSLGLSSVFLHPTEALHGDLGIVHSKDVVILLSYSGCSSEITALLPHIFARGTPVVAFCGKPSSQLVQQSRAWVDCRMPLLHHNPTAAAIATGGIIANSTHTDKMEGEAWAEVPAPSSTTTLTLALGDALIFTIARELGKGKRDFALNHPNGALGQAMRDQGLLTCAAAG</sequence>
<dbReference type="OrthoDB" id="1872003at2759"/>
<evidence type="ECO:0000313" key="4">
    <source>
        <dbReference type="Proteomes" id="UP000027361"/>
    </source>
</evidence>
<dbReference type="OMA" id="HTKPSEC"/>
<dbReference type="SUPFAM" id="SSF53697">
    <property type="entry name" value="SIS domain"/>
    <property type="match status" value="1"/>
</dbReference>
<feature type="region of interest" description="Disordered" evidence="1">
    <location>
        <begin position="37"/>
        <end position="56"/>
    </location>
</feature>